<gene>
    <name evidence="2" type="ORF">TTRE_0000540601</name>
</gene>
<accession>A0A077ZBA6</accession>
<proteinExistence type="predicted"/>
<reference evidence="2" key="1">
    <citation type="submission" date="2014-01" db="EMBL/GenBank/DDBJ databases">
        <authorList>
            <person name="Aslett M."/>
        </authorList>
    </citation>
    <scope>NUCLEOTIDE SEQUENCE</scope>
</reference>
<reference evidence="2" key="2">
    <citation type="submission" date="2014-03" db="EMBL/GenBank/DDBJ databases">
        <title>The whipworm genome and dual-species transcriptomics of an intimate host-pathogen interaction.</title>
        <authorList>
            <person name="Foth B.J."/>
            <person name="Tsai I.J."/>
            <person name="Reid A.J."/>
            <person name="Bancroft A.J."/>
            <person name="Nichol S."/>
            <person name="Tracey A."/>
            <person name="Holroyd N."/>
            <person name="Cotton J.A."/>
            <person name="Stanley E.J."/>
            <person name="Zarowiecki M."/>
            <person name="Liu J.Z."/>
            <person name="Huckvale T."/>
            <person name="Cooper P.J."/>
            <person name="Grencis R.K."/>
            <person name="Berriman M."/>
        </authorList>
    </citation>
    <scope>NUCLEOTIDE SEQUENCE [LARGE SCALE GENOMIC DNA]</scope>
</reference>
<feature type="region of interest" description="Disordered" evidence="1">
    <location>
        <begin position="97"/>
        <end position="122"/>
    </location>
</feature>
<evidence type="ECO:0000313" key="2">
    <source>
        <dbReference type="EMBL" id="CDW57119.1"/>
    </source>
</evidence>
<keyword evidence="3" id="KW-1185">Reference proteome</keyword>
<evidence type="ECO:0000256" key="1">
    <source>
        <dbReference type="SAM" id="MobiDB-lite"/>
    </source>
</evidence>
<dbReference type="EMBL" id="HG806122">
    <property type="protein sequence ID" value="CDW57119.1"/>
    <property type="molecule type" value="Genomic_DNA"/>
</dbReference>
<protein>
    <submittedName>
        <fullName evidence="2">Uncharacterized protein</fullName>
    </submittedName>
</protein>
<organism evidence="2 3">
    <name type="scientific">Trichuris trichiura</name>
    <name type="common">Whipworm</name>
    <name type="synonym">Trichocephalus trichiurus</name>
    <dbReference type="NCBI Taxonomy" id="36087"/>
    <lineage>
        <taxon>Eukaryota</taxon>
        <taxon>Metazoa</taxon>
        <taxon>Ecdysozoa</taxon>
        <taxon>Nematoda</taxon>
        <taxon>Enoplea</taxon>
        <taxon>Dorylaimia</taxon>
        <taxon>Trichinellida</taxon>
        <taxon>Trichuridae</taxon>
        <taxon>Trichuris</taxon>
    </lineage>
</organism>
<evidence type="ECO:0000313" key="3">
    <source>
        <dbReference type="Proteomes" id="UP000030665"/>
    </source>
</evidence>
<dbReference type="Proteomes" id="UP000030665">
    <property type="component" value="Unassembled WGS sequence"/>
</dbReference>
<dbReference type="AlphaFoldDB" id="A0A077ZBA6"/>
<name>A0A077ZBA6_TRITR</name>
<sequence length="122" mass="13481">MNDDDDVISLIVSAIHSLQRFQCSNKRSLVATIDDCPQLRPTNRPARPVHSHKIKRVRRCDHEGLKEIGPTGRRGGVVQRAVGRSALGNANLEKYARLNSKSRRNAAAPSSSVQKGSEQDTR</sequence>